<geneLocation type="plasmid" evidence="1 2">
    <name>unnamed1</name>
</geneLocation>
<organism evidence="1 2">
    <name type="scientific">Paenibacillus urinalis</name>
    <dbReference type="NCBI Taxonomy" id="521520"/>
    <lineage>
        <taxon>Bacteria</taxon>
        <taxon>Bacillati</taxon>
        <taxon>Bacillota</taxon>
        <taxon>Bacilli</taxon>
        <taxon>Bacillales</taxon>
        <taxon>Paenibacillaceae</taxon>
        <taxon>Paenibacillus</taxon>
    </lineage>
</organism>
<keyword evidence="1" id="KW-0614">Plasmid</keyword>
<name>A0ABY7XGW7_9BACL</name>
<sequence length="109" mass="12557">MDKNVVAKKVVDRISLIEVETGKVILEVDADDNSEEIKGLIEKYTFDFTIAHKNVVDQLANALIILKKMPQDHDTRRMMDSVKDAIQIADSIFIDHYRSSHPQYEKEIK</sequence>
<evidence type="ECO:0000313" key="1">
    <source>
        <dbReference type="EMBL" id="WDI05077.1"/>
    </source>
</evidence>
<gene>
    <name evidence="1" type="ORF">PUW25_26265</name>
</gene>
<evidence type="ECO:0000313" key="2">
    <source>
        <dbReference type="Proteomes" id="UP001221519"/>
    </source>
</evidence>
<accession>A0ABY7XGW7</accession>
<dbReference type="Proteomes" id="UP001221519">
    <property type="component" value="Plasmid unnamed1"/>
</dbReference>
<dbReference type="RefSeq" id="WP_047913131.1">
    <property type="nucleotide sequence ID" value="NZ_CP118109.1"/>
</dbReference>
<reference evidence="1 2" key="1">
    <citation type="submission" date="2023-02" db="EMBL/GenBank/DDBJ databases">
        <title>Pathogen: clinical or host-associated sample.</title>
        <authorList>
            <person name="Hergert J."/>
            <person name="Casey R."/>
            <person name="Wagner J."/>
            <person name="Young E.L."/>
            <person name="Oakeson K.F."/>
        </authorList>
    </citation>
    <scope>NUCLEOTIDE SEQUENCE [LARGE SCALE GENOMIC DNA]</scope>
    <source>
        <strain evidence="1 2">2022CK-00829</strain>
        <plasmid evidence="1 2">unnamed1</plasmid>
    </source>
</reference>
<keyword evidence="2" id="KW-1185">Reference proteome</keyword>
<proteinExistence type="predicted"/>
<dbReference type="EMBL" id="CP118109">
    <property type="protein sequence ID" value="WDI05077.1"/>
    <property type="molecule type" value="Genomic_DNA"/>
</dbReference>
<protein>
    <submittedName>
        <fullName evidence="1">Uncharacterized protein</fullName>
    </submittedName>
</protein>